<dbReference type="EMBL" id="CAJVQB010089585">
    <property type="protein sequence ID" value="CAG8847851.1"/>
    <property type="molecule type" value="Genomic_DNA"/>
</dbReference>
<proteinExistence type="predicted"/>
<name>A0ABN7X4E1_GIGMA</name>
<reference evidence="2 3" key="1">
    <citation type="submission" date="2021-06" db="EMBL/GenBank/DDBJ databases">
        <authorList>
            <person name="Kallberg Y."/>
            <person name="Tangrot J."/>
            <person name="Rosling A."/>
        </authorList>
    </citation>
    <scope>NUCLEOTIDE SEQUENCE [LARGE SCALE GENOMIC DNA]</scope>
    <source>
        <strain evidence="2 3">120-4 pot B 10/14</strain>
    </source>
</reference>
<feature type="non-terminal residue" evidence="2">
    <location>
        <position position="55"/>
    </location>
</feature>
<comment type="caution">
    <text evidence="2">The sequence shown here is derived from an EMBL/GenBank/DDBJ whole genome shotgun (WGS) entry which is preliminary data.</text>
</comment>
<sequence length="55" mass="6278">MNQQRVKNNDRLNEDLIVNATSKNLPEENQNRTSVNGPVPVLDMNNNQNPEPLHI</sequence>
<protein>
    <submittedName>
        <fullName evidence="2">6479_t:CDS:1</fullName>
    </submittedName>
</protein>
<evidence type="ECO:0000256" key="1">
    <source>
        <dbReference type="SAM" id="MobiDB-lite"/>
    </source>
</evidence>
<keyword evidence="3" id="KW-1185">Reference proteome</keyword>
<gene>
    <name evidence="2" type="ORF">GMARGA_LOCUS38879</name>
</gene>
<organism evidence="2 3">
    <name type="scientific">Gigaspora margarita</name>
    <dbReference type="NCBI Taxonomy" id="4874"/>
    <lineage>
        <taxon>Eukaryota</taxon>
        <taxon>Fungi</taxon>
        <taxon>Fungi incertae sedis</taxon>
        <taxon>Mucoromycota</taxon>
        <taxon>Glomeromycotina</taxon>
        <taxon>Glomeromycetes</taxon>
        <taxon>Diversisporales</taxon>
        <taxon>Gigasporaceae</taxon>
        <taxon>Gigaspora</taxon>
    </lineage>
</organism>
<feature type="compositionally biased region" description="Polar residues" evidence="1">
    <location>
        <begin position="44"/>
        <end position="55"/>
    </location>
</feature>
<dbReference type="Proteomes" id="UP000789901">
    <property type="component" value="Unassembled WGS sequence"/>
</dbReference>
<evidence type="ECO:0000313" key="2">
    <source>
        <dbReference type="EMBL" id="CAG8847851.1"/>
    </source>
</evidence>
<evidence type="ECO:0000313" key="3">
    <source>
        <dbReference type="Proteomes" id="UP000789901"/>
    </source>
</evidence>
<feature type="region of interest" description="Disordered" evidence="1">
    <location>
        <begin position="20"/>
        <end position="55"/>
    </location>
</feature>
<accession>A0ABN7X4E1</accession>